<dbReference type="Gene3D" id="3.20.20.450">
    <property type="entry name" value="EAL domain"/>
    <property type="match status" value="1"/>
</dbReference>
<reference evidence="3" key="2">
    <citation type="submission" date="2023-07" db="EMBL/GenBank/DDBJ databases">
        <authorList>
            <person name="Sun H."/>
        </authorList>
    </citation>
    <scope>NUCLEOTIDE SEQUENCE</scope>
    <source>
        <strain evidence="3">05753</strain>
    </source>
</reference>
<protein>
    <submittedName>
        <fullName evidence="3">EAL domain-containing protein</fullName>
    </submittedName>
</protein>
<dbReference type="Gene3D" id="3.30.70.270">
    <property type="match status" value="1"/>
</dbReference>
<dbReference type="Pfam" id="PF00990">
    <property type="entry name" value="GGDEF"/>
    <property type="match status" value="1"/>
</dbReference>
<comment type="caution">
    <text evidence="3">The sequence shown here is derived from an EMBL/GenBank/DDBJ whole genome shotgun (WGS) entry which is preliminary data.</text>
</comment>
<dbReference type="InterPro" id="IPR029787">
    <property type="entry name" value="Nucleotide_cyclase"/>
</dbReference>
<dbReference type="PANTHER" id="PTHR44757:SF2">
    <property type="entry name" value="BIOFILM ARCHITECTURE MAINTENANCE PROTEIN MBAA"/>
    <property type="match status" value="1"/>
</dbReference>
<dbReference type="CDD" id="cd01949">
    <property type="entry name" value="GGDEF"/>
    <property type="match status" value="1"/>
</dbReference>
<dbReference type="Pfam" id="PF00563">
    <property type="entry name" value="EAL"/>
    <property type="match status" value="1"/>
</dbReference>
<evidence type="ECO:0000259" key="2">
    <source>
        <dbReference type="PROSITE" id="PS50887"/>
    </source>
</evidence>
<dbReference type="SMART" id="SM00267">
    <property type="entry name" value="GGDEF"/>
    <property type="match status" value="1"/>
</dbReference>
<dbReference type="InterPro" id="IPR013767">
    <property type="entry name" value="PAS_fold"/>
</dbReference>
<dbReference type="SUPFAM" id="SSF55073">
    <property type="entry name" value="Nucleotide cyclase"/>
    <property type="match status" value="1"/>
</dbReference>
<dbReference type="InterPro" id="IPR035965">
    <property type="entry name" value="PAS-like_dom_sf"/>
</dbReference>
<dbReference type="RefSeq" id="WP_302075843.1">
    <property type="nucleotide sequence ID" value="NZ_JAUKWQ010000001.1"/>
</dbReference>
<dbReference type="PROSITE" id="PS50887">
    <property type="entry name" value="GGDEF"/>
    <property type="match status" value="1"/>
</dbReference>
<reference evidence="3" key="1">
    <citation type="journal article" date="2015" name="Int. J. Syst. Evol. Microbiol.">
        <title>Rhizobium oryzicola sp. nov., potential plant-growth-promoting endophytic bacteria isolated from rice roots.</title>
        <authorList>
            <person name="Zhang X.X."/>
            <person name="Gao J.S."/>
            <person name="Cao Y.H."/>
            <person name="Sheirdil R.A."/>
            <person name="Wang X.C."/>
            <person name="Zhang L."/>
        </authorList>
    </citation>
    <scope>NUCLEOTIDE SEQUENCE</scope>
    <source>
        <strain evidence="3">05753</strain>
    </source>
</reference>
<dbReference type="NCBIfam" id="TIGR00254">
    <property type="entry name" value="GGDEF"/>
    <property type="match status" value="1"/>
</dbReference>
<dbReference type="PANTHER" id="PTHR44757">
    <property type="entry name" value="DIGUANYLATE CYCLASE DGCP"/>
    <property type="match status" value="1"/>
</dbReference>
<organism evidence="3 4">
    <name type="scientific">Rhizobium oryzicola</name>
    <dbReference type="NCBI Taxonomy" id="1232668"/>
    <lineage>
        <taxon>Bacteria</taxon>
        <taxon>Pseudomonadati</taxon>
        <taxon>Pseudomonadota</taxon>
        <taxon>Alphaproteobacteria</taxon>
        <taxon>Hyphomicrobiales</taxon>
        <taxon>Rhizobiaceae</taxon>
        <taxon>Rhizobium/Agrobacterium group</taxon>
        <taxon>Rhizobium</taxon>
    </lineage>
</organism>
<dbReference type="PROSITE" id="PS50883">
    <property type="entry name" value="EAL"/>
    <property type="match status" value="1"/>
</dbReference>
<dbReference type="InterPro" id="IPR035919">
    <property type="entry name" value="EAL_sf"/>
</dbReference>
<sequence>MMNPLPLRREPISSEAPHNATTCAKGILDQLQLAVWIFDIDQGRVVWANAKALEIWAAASLEELCARNMAADMSPAVERRLRQYQADFVASAATFTEMWTLYPKGTPRPMRVRFSGVQLSDGRMGMLCEGSEELGLQPETIRSADALLHTQLMISMHDVSGRTLYSNPSARGSFAENYVDFSSRFVRRSDFRRLLKALEAEGEVSHIVKVRTSHGSRWHEITARACRDPVSGVPSILVSETDVSELKEAEAVASSQAHHDPLTGLPNRLALRSLFERLAERNERSGRGLALLFIDLDQFKAINDTLGHDQGDALLMEVSRRLLCLKEAGDAVVRLGGDEFLFLASTRKKSPKRIERLAGQILKSLAAPVEGACRPMNVTPSIGIALYPDHARDIHSLMRYADLAMYSVKANGRNQFRFYDDGLRSQREHELEMISDLREALRSDQFVVFYQPRYSVQENRIVGVEALIRWRHPEHGLVAPGHFIPVAESSGLIGQIGEYVLREALRQNAEWRKQGIELEMSVNVSLRQLRSPDFPRLVSKILRQYGCPPASLELELTETALFEDDAVIHANLKALRTEGVRIAIDDFGTGYSNLARLSEVSVDCIKLDRSLIQDFARNRPILRMVIAMCKFMEVTIVAEGVETRDMAAWTAEHGCHELQGYYFSKPVPACEILPLLDQTFSTAADQMSATYVI</sequence>
<evidence type="ECO:0000313" key="4">
    <source>
        <dbReference type="Proteomes" id="UP001169006"/>
    </source>
</evidence>
<accession>A0ABT8STJ3</accession>
<name>A0ABT8STJ3_9HYPH</name>
<evidence type="ECO:0000259" key="1">
    <source>
        <dbReference type="PROSITE" id="PS50883"/>
    </source>
</evidence>
<dbReference type="InterPro" id="IPR043128">
    <property type="entry name" value="Rev_trsase/Diguanyl_cyclase"/>
</dbReference>
<dbReference type="InterPro" id="IPR000160">
    <property type="entry name" value="GGDEF_dom"/>
</dbReference>
<evidence type="ECO:0000313" key="3">
    <source>
        <dbReference type="EMBL" id="MDO1581754.1"/>
    </source>
</evidence>
<dbReference type="SUPFAM" id="SSF141868">
    <property type="entry name" value="EAL domain-like"/>
    <property type="match status" value="1"/>
</dbReference>
<dbReference type="Gene3D" id="3.30.450.20">
    <property type="entry name" value="PAS domain"/>
    <property type="match status" value="1"/>
</dbReference>
<keyword evidence="4" id="KW-1185">Reference proteome</keyword>
<dbReference type="InterPro" id="IPR001633">
    <property type="entry name" value="EAL_dom"/>
</dbReference>
<dbReference type="Pfam" id="PF00989">
    <property type="entry name" value="PAS"/>
    <property type="match status" value="1"/>
</dbReference>
<dbReference type="CDD" id="cd01948">
    <property type="entry name" value="EAL"/>
    <property type="match status" value="1"/>
</dbReference>
<dbReference type="InterPro" id="IPR052155">
    <property type="entry name" value="Biofilm_reg_signaling"/>
</dbReference>
<feature type="domain" description="GGDEF" evidence="2">
    <location>
        <begin position="287"/>
        <end position="421"/>
    </location>
</feature>
<gene>
    <name evidence="3" type="ORF">Q2T52_06540</name>
</gene>
<dbReference type="SMART" id="SM00052">
    <property type="entry name" value="EAL"/>
    <property type="match status" value="1"/>
</dbReference>
<proteinExistence type="predicted"/>
<dbReference type="EMBL" id="JAUKWQ010000001">
    <property type="protein sequence ID" value="MDO1581754.1"/>
    <property type="molecule type" value="Genomic_DNA"/>
</dbReference>
<feature type="domain" description="EAL" evidence="1">
    <location>
        <begin position="430"/>
        <end position="680"/>
    </location>
</feature>
<dbReference type="SUPFAM" id="SSF55785">
    <property type="entry name" value="PYP-like sensor domain (PAS domain)"/>
    <property type="match status" value="2"/>
</dbReference>
<dbReference type="Proteomes" id="UP001169006">
    <property type="component" value="Unassembled WGS sequence"/>
</dbReference>